<dbReference type="PROSITE" id="PS51318">
    <property type="entry name" value="TAT"/>
    <property type="match status" value="1"/>
</dbReference>
<protein>
    <submittedName>
        <fullName evidence="1">Uncharacterized protein</fullName>
    </submittedName>
</protein>
<reference evidence="1 2" key="1">
    <citation type="submission" date="2018-05" db="EMBL/GenBank/DDBJ databases">
        <title>Complete Genome Sequence of Methylobacterium sp. 17Sr1-43.</title>
        <authorList>
            <person name="Srinivasan S."/>
        </authorList>
    </citation>
    <scope>NUCLEOTIDE SEQUENCE [LARGE SCALE GENOMIC DNA]</scope>
    <source>
        <strain evidence="1 2">17Sr1-43</strain>
    </source>
</reference>
<dbReference type="OrthoDB" id="5521250at2"/>
<dbReference type="AlphaFoldDB" id="A0A2U8VV95"/>
<dbReference type="InterPro" id="IPR006311">
    <property type="entry name" value="TAT_signal"/>
</dbReference>
<accession>A0A2U8VV95</accession>
<sequence length="92" mass="9378">MGTDKMNRRQLVAVAAGAVAAGATMGATSAEAYQGNMERALSSLFDALASLREASSNKGGHRVKAMALVQQAIEQTQAGVEFADEHGGGGAR</sequence>
<gene>
    <name evidence="1" type="ORF">DK427_19970</name>
</gene>
<dbReference type="KEGG" id="meti:DK427_19970"/>
<keyword evidence="2" id="KW-1185">Reference proteome</keyword>
<organism evidence="1 2">
    <name type="scientific">Methylobacterium radiodurans</name>
    <dbReference type="NCBI Taxonomy" id="2202828"/>
    <lineage>
        <taxon>Bacteria</taxon>
        <taxon>Pseudomonadati</taxon>
        <taxon>Pseudomonadota</taxon>
        <taxon>Alphaproteobacteria</taxon>
        <taxon>Hyphomicrobiales</taxon>
        <taxon>Methylobacteriaceae</taxon>
        <taxon>Methylobacterium</taxon>
    </lineage>
</organism>
<dbReference type="EMBL" id="CP029551">
    <property type="protein sequence ID" value="AWN37724.1"/>
    <property type="molecule type" value="Genomic_DNA"/>
</dbReference>
<name>A0A2U8VV95_9HYPH</name>
<evidence type="ECO:0000313" key="1">
    <source>
        <dbReference type="EMBL" id="AWN37724.1"/>
    </source>
</evidence>
<dbReference type="Proteomes" id="UP000246058">
    <property type="component" value="Chromosome"/>
</dbReference>
<proteinExistence type="predicted"/>
<evidence type="ECO:0000313" key="2">
    <source>
        <dbReference type="Proteomes" id="UP000246058"/>
    </source>
</evidence>